<dbReference type="RefSeq" id="WP_355718426.1">
    <property type="nucleotide sequence ID" value="NZ_JBEXNP010000006.1"/>
</dbReference>
<evidence type="ECO:0000259" key="2">
    <source>
        <dbReference type="SMART" id="SM00421"/>
    </source>
</evidence>
<gene>
    <name evidence="3" type="ORF">ACFYWW_17470</name>
</gene>
<evidence type="ECO:0000313" key="3">
    <source>
        <dbReference type="EMBL" id="MFF3340503.1"/>
    </source>
</evidence>
<dbReference type="CDD" id="cd06170">
    <property type="entry name" value="LuxR_C_like"/>
    <property type="match status" value="1"/>
</dbReference>
<feature type="region of interest" description="Disordered" evidence="1">
    <location>
        <begin position="343"/>
        <end position="380"/>
    </location>
</feature>
<dbReference type="SUPFAM" id="SSF46894">
    <property type="entry name" value="C-terminal effector domain of the bipartite response regulators"/>
    <property type="match status" value="1"/>
</dbReference>
<accession>A0ABW6RHT5</accession>
<feature type="compositionally biased region" description="Low complexity" evidence="1">
    <location>
        <begin position="344"/>
        <end position="358"/>
    </location>
</feature>
<dbReference type="InterPro" id="IPR051797">
    <property type="entry name" value="TrmB-like"/>
</dbReference>
<reference evidence="3 4" key="1">
    <citation type="submission" date="2024-10" db="EMBL/GenBank/DDBJ databases">
        <title>The Natural Products Discovery Center: Release of the First 8490 Sequenced Strains for Exploring Actinobacteria Biosynthetic Diversity.</title>
        <authorList>
            <person name="Kalkreuter E."/>
            <person name="Kautsar S.A."/>
            <person name="Yang D."/>
            <person name="Bader C.D."/>
            <person name="Teijaro C.N."/>
            <person name="Fluegel L."/>
            <person name="Davis C.M."/>
            <person name="Simpson J.R."/>
            <person name="Lauterbach L."/>
            <person name="Steele A.D."/>
            <person name="Gui C."/>
            <person name="Meng S."/>
            <person name="Li G."/>
            <person name="Viehrig K."/>
            <person name="Ye F."/>
            <person name="Su P."/>
            <person name="Kiefer A.F."/>
            <person name="Nichols A."/>
            <person name="Cepeda A.J."/>
            <person name="Yan W."/>
            <person name="Fan B."/>
            <person name="Jiang Y."/>
            <person name="Adhikari A."/>
            <person name="Zheng C.-J."/>
            <person name="Schuster L."/>
            <person name="Cowan T.M."/>
            <person name="Smanski M.J."/>
            <person name="Chevrette M.G."/>
            <person name="De Carvalho L.P.S."/>
            <person name="Shen B."/>
        </authorList>
    </citation>
    <scope>NUCLEOTIDE SEQUENCE [LARGE SCALE GENOMIC DNA]</scope>
    <source>
        <strain evidence="3 4">NPDC003029</strain>
    </source>
</reference>
<organism evidence="3 4">
    <name type="scientific">Streptomyces flavidovirens</name>
    <dbReference type="NCBI Taxonomy" id="67298"/>
    <lineage>
        <taxon>Bacteria</taxon>
        <taxon>Bacillati</taxon>
        <taxon>Actinomycetota</taxon>
        <taxon>Actinomycetes</taxon>
        <taxon>Kitasatosporales</taxon>
        <taxon>Streptomycetaceae</taxon>
        <taxon>Streptomyces</taxon>
    </lineage>
</organism>
<dbReference type="EMBL" id="JBIAPK010000005">
    <property type="protein sequence ID" value="MFF3340503.1"/>
    <property type="molecule type" value="Genomic_DNA"/>
</dbReference>
<dbReference type="PANTHER" id="PTHR34293">
    <property type="entry name" value="HTH-TYPE TRANSCRIPTIONAL REGULATOR TRMBL2"/>
    <property type="match status" value="1"/>
</dbReference>
<dbReference type="Pfam" id="PF00196">
    <property type="entry name" value="GerE"/>
    <property type="match status" value="1"/>
</dbReference>
<dbReference type="InterPro" id="IPR036388">
    <property type="entry name" value="WH-like_DNA-bd_sf"/>
</dbReference>
<dbReference type="InterPro" id="IPR016032">
    <property type="entry name" value="Sig_transdc_resp-reg_C-effctor"/>
</dbReference>
<feature type="domain" description="HTH luxR-type" evidence="2">
    <location>
        <begin position="278"/>
        <end position="327"/>
    </location>
</feature>
<dbReference type="InterPro" id="IPR000792">
    <property type="entry name" value="Tscrpt_reg_LuxR_C"/>
</dbReference>
<sequence length="380" mass="41998">METFEEGAPAAELTSDGLRLYEYAAGMLSFTPEEARCALGLDETEMTSAVERLEALRLLRRDADHPDRLTVVSPQFAAGQLLWPMERQIRQQSESVERIRTALSALGPCYQNGRQRQQSKEVELLTDLADVRRLIDQLTDNCRTEALHVQPGGARDPEALLKARGSMGRLLDRGVSSRSIYQHPARYSQHTVEFAEWMMERGAEVRTLADGPDRMLIYDRKAAVVSVQGDSAHAVVVYEPNLVAFMVSSFETAWRAAEPFPVGFDREWAKQVSDDLRQSIVRLLTEGLDDKVISRRLGMSVRTVQRHVAEIMRSLDAKSRFQTGYLIGLDKGGAPLVEPGAVTTGGSPRRGGAAPGTAHVSAAVSEGHRANHTRGDLSFE</sequence>
<dbReference type="SMART" id="SM00421">
    <property type="entry name" value="HTH_LUXR"/>
    <property type="match status" value="1"/>
</dbReference>
<comment type="caution">
    <text evidence="3">The sequence shown here is derived from an EMBL/GenBank/DDBJ whole genome shotgun (WGS) entry which is preliminary data.</text>
</comment>
<dbReference type="PANTHER" id="PTHR34293:SF1">
    <property type="entry name" value="HTH-TYPE TRANSCRIPTIONAL REGULATOR TRMBL2"/>
    <property type="match status" value="1"/>
</dbReference>
<name>A0ABW6RHT5_9ACTN</name>
<protein>
    <submittedName>
        <fullName evidence="3">LuxR C-terminal-related transcriptional regulator</fullName>
    </submittedName>
</protein>
<feature type="compositionally biased region" description="Basic and acidic residues" evidence="1">
    <location>
        <begin position="366"/>
        <end position="380"/>
    </location>
</feature>
<proteinExistence type="predicted"/>
<evidence type="ECO:0000256" key="1">
    <source>
        <dbReference type="SAM" id="MobiDB-lite"/>
    </source>
</evidence>
<evidence type="ECO:0000313" key="4">
    <source>
        <dbReference type="Proteomes" id="UP001601976"/>
    </source>
</evidence>
<dbReference type="Proteomes" id="UP001601976">
    <property type="component" value="Unassembled WGS sequence"/>
</dbReference>
<dbReference type="Gene3D" id="1.10.10.10">
    <property type="entry name" value="Winged helix-like DNA-binding domain superfamily/Winged helix DNA-binding domain"/>
    <property type="match status" value="1"/>
</dbReference>
<keyword evidence="4" id="KW-1185">Reference proteome</keyword>